<name>A0A6G1PD93_CHAAH</name>
<feature type="domain" description="PBZ-type" evidence="2">
    <location>
        <begin position="344"/>
        <end position="369"/>
    </location>
</feature>
<feature type="compositionally biased region" description="Acidic residues" evidence="1">
    <location>
        <begin position="370"/>
        <end position="382"/>
    </location>
</feature>
<dbReference type="GO" id="GO:0035861">
    <property type="term" value="C:site of double-strand break"/>
    <property type="evidence" value="ECO:0007669"/>
    <property type="project" value="TreeGrafter"/>
</dbReference>
<dbReference type="PANTHER" id="PTHR21315">
    <property type="entry name" value="APRATAXIN AND PNK-LIKE FACTOR-RELATED"/>
    <property type="match status" value="1"/>
</dbReference>
<dbReference type="GO" id="GO:0005634">
    <property type="term" value="C:nucleus"/>
    <property type="evidence" value="ECO:0007669"/>
    <property type="project" value="TreeGrafter"/>
</dbReference>
<dbReference type="AlphaFoldDB" id="A0A6G1PD93"/>
<evidence type="ECO:0000313" key="4">
    <source>
        <dbReference type="Proteomes" id="UP000503349"/>
    </source>
</evidence>
<dbReference type="GO" id="GO:0006302">
    <property type="term" value="P:double-strand break repair"/>
    <property type="evidence" value="ECO:0007669"/>
    <property type="project" value="InterPro"/>
</dbReference>
<dbReference type="EMBL" id="CM015714">
    <property type="protein sequence ID" value="KAF3688179.1"/>
    <property type="molecule type" value="Genomic_DNA"/>
</dbReference>
<feature type="region of interest" description="Disordered" evidence="1">
    <location>
        <begin position="192"/>
        <end position="463"/>
    </location>
</feature>
<dbReference type="Gene3D" id="2.60.200.20">
    <property type="match status" value="1"/>
</dbReference>
<evidence type="ECO:0000313" key="3">
    <source>
        <dbReference type="EMBL" id="KAF3688179.1"/>
    </source>
</evidence>
<dbReference type="InterPro" id="IPR019406">
    <property type="entry name" value="APLF_PBZ"/>
</dbReference>
<feature type="compositionally biased region" description="Polar residues" evidence="1">
    <location>
        <begin position="211"/>
        <end position="225"/>
    </location>
</feature>
<reference evidence="4" key="2">
    <citation type="submission" date="2019-02" db="EMBL/GenBank/DDBJ databases">
        <title>Opniocepnalus argus Var Kimnra genome.</title>
        <authorList>
            <person name="Zhou C."/>
            <person name="Xiao S."/>
        </authorList>
    </citation>
    <scope>NUCLEOTIDE SEQUENCE [LARGE SCALE GENOMIC DNA]</scope>
</reference>
<evidence type="ECO:0000259" key="2">
    <source>
        <dbReference type="Pfam" id="PF10283"/>
    </source>
</evidence>
<proteinExistence type="predicted"/>
<feature type="domain" description="PBZ-type" evidence="2">
    <location>
        <begin position="383"/>
        <end position="408"/>
    </location>
</feature>
<accession>A0A6G1PD93</accession>
<dbReference type="Proteomes" id="UP000503349">
    <property type="component" value="Chromosome 3"/>
</dbReference>
<dbReference type="InterPro" id="IPR039253">
    <property type="entry name" value="APLF"/>
</dbReference>
<dbReference type="GO" id="GO:0008408">
    <property type="term" value="F:3'-5' exonuclease activity"/>
    <property type="evidence" value="ECO:0007669"/>
    <property type="project" value="InterPro"/>
</dbReference>
<feature type="compositionally biased region" description="Acidic residues" evidence="1">
    <location>
        <begin position="422"/>
        <end position="447"/>
    </location>
</feature>
<protein>
    <submittedName>
        <fullName evidence="3">Aprataxin and PNK-like factor</fullName>
    </submittedName>
</protein>
<reference evidence="3 4" key="1">
    <citation type="submission" date="2019-02" db="EMBL/GenBank/DDBJ databases">
        <title>Opniocepnalus argus genome.</title>
        <authorList>
            <person name="Zhou C."/>
            <person name="Xiao S."/>
        </authorList>
    </citation>
    <scope>NUCLEOTIDE SEQUENCE [LARGE SCALE GENOMIC DNA]</scope>
    <source>
        <strain evidence="3">OARG1902GOOAL</strain>
        <tissue evidence="3">Muscle</tissue>
    </source>
</reference>
<gene>
    <name evidence="3" type="ORF">EXN66_Car003851</name>
</gene>
<feature type="compositionally biased region" description="Acidic residues" evidence="1">
    <location>
        <begin position="228"/>
        <end position="237"/>
    </location>
</feature>
<dbReference type="PANTHER" id="PTHR21315:SF2">
    <property type="entry name" value="APRATAXIN AND PNK-LIKE FACTOR"/>
    <property type="match status" value="1"/>
</dbReference>
<evidence type="ECO:0000256" key="1">
    <source>
        <dbReference type="SAM" id="MobiDB-lite"/>
    </source>
</evidence>
<dbReference type="SUPFAM" id="SSF49879">
    <property type="entry name" value="SMAD/FHA domain"/>
    <property type="match status" value="1"/>
</dbReference>
<dbReference type="InterPro" id="IPR008984">
    <property type="entry name" value="SMAD_FHA_dom_sf"/>
</dbReference>
<sequence>MSGFDLVPVDGGDPIHLPPGETVLGRGPFLGVSDKRVSRHHGLLDNLNGQLHLKPTHLNPCFIQSSLSDEPRPLKKDSWFLLHDGDLFSLLPGQFIYKVVAVGGDDCTPRSCQMFEEEEDKPVSPKPPMEAAPVFRQNREPSSCHKALASASLLMEEEAQHPGVNQRDSDVTPPVNRKRVLPAWMMAAAAAATAPTRPSSTLKAEKKTTAPAPTSSKQAAANQGSELREEEEEEEEEVRPRKKRRKMSDEEPAQSKADIPSEQVAVRNRRGPSRSEVSEESDTFTVEEEEEGKGNTPTQIFDVTEPETENKNPKHGRTTTKPKPTESVGSNGSSASTVSKPRLRTPCPYGKDCYRKNPIHFQECSHPSDTDYEEEEEEEEADRPECPYGTECYRKNPLHRKEFRHTKKPARATRSAPRKPDDDDEDEEEYDDSFINDDSEDVADDSDYVPPDSDDSGKEDVRRLQTEAKVFLKRKK</sequence>
<organism evidence="3 4">
    <name type="scientific">Channa argus</name>
    <name type="common">Northern snakehead</name>
    <name type="synonym">Ophicephalus argus</name>
    <dbReference type="NCBI Taxonomy" id="215402"/>
    <lineage>
        <taxon>Eukaryota</taxon>
        <taxon>Metazoa</taxon>
        <taxon>Chordata</taxon>
        <taxon>Craniata</taxon>
        <taxon>Vertebrata</taxon>
        <taxon>Euteleostomi</taxon>
        <taxon>Actinopterygii</taxon>
        <taxon>Neopterygii</taxon>
        <taxon>Teleostei</taxon>
        <taxon>Neoteleostei</taxon>
        <taxon>Acanthomorphata</taxon>
        <taxon>Anabantaria</taxon>
        <taxon>Anabantiformes</taxon>
        <taxon>Channoidei</taxon>
        <taxon>Channidae</taxon>
        <taxon>Channa</taxon>
    </lineage>
</organism>
<dbReference type="GO" id="GO:0003906">
    <property type="term" value="F:DNA-(apurinic or apyrimidinic site) endonuclease activity"/>
    <property type="evidence" value="ECO:0007669"/>
    <property type="project" value="InterPro"/>
</dbReference>
<feature type="compositionally biased region" description="Basic residues" evidence="1">
    <location>
        <begin position="396"/>
        <end position="411"/>
    </location>
</feature>
<dbReference type="CDD" id="cd22717">
    <property type="entry name" value="FHA_APLF"/>
    <property type="match status" value="1"/>
</dbReference>
<feature type="compositionally biased region" description="Polar residues" evidence="1">
    <location>
        <begin position="321"/>
        <end position="339"/>
    </location>
</feature>
<dbReference type="FunFam" id="2.60.200.20:FF:000061">
    <property type="entry name" value="Zgc:165656 protein"/>
    <property type="match status" value="1"/>
</dbReference>
<feature type="compositionally biased region" description="Acidic residues" evidence="1">
    <location>
        <begin position="278"/>
        <end position="291"/>
    </location>
</feature>
<dbReference type="Pfam" id="PF10283">
    <property type="entry name" value="zf-CCHH"/>
    <property type="match status" value="2"/>
</dbReference>
<keyword evidence="4" id="KW-1185">Reference proteome</keyword>